<evidence type="ECO:0000313" key="2">
    <source>
        <dbReference type="Proteomes" id="UP000886520"/>
    </source>
</evidence>
<evidence type="ECO:0000313" key="1">
    <source>
        <dbReference type="EMBL" id="KAI5075949.1"/>
    </source>
</evidence>
<organism evidence="1 2">
    <name type="scientific">Adiantum capillus-veneris</name>
    <name type="common">Maidenhair fern</name>
    <dbReference type="NCBI Taxonomy" id="13818"/>
    <lineage>
        <taxon>Eukaryota</taxon>
        <taxon>Viridiplantae</taxon>
        <taxon>Streptophyta</taxon>
        <taxon>Embryophyta</taxon>
        <taxon>Tracheophyta</taxon>
        <taxon>Polypodiopsida</taxon>
        <taxon>Polypodiidae</taxon>
        <taxon>Polypodiales</taxon>
        <taxon>Pteridineae</taxon>
        <taxon>Pteridaceae</taxon>
        <taxon>Vittarioideae</taxon>
        <taxon>Adiantum</taxon>
    </lineage>
</organism>
<dbReference type="EMBL" id="JABFUD020000009">
    <property type="protein sequence ID" value="KAI5075949.1"/>
    <property type="molecule type" value="Genomic_DNA"/>
</dbReference>
<gene>
    <name evidence="1" type="ORF">GOP47_0010025</name>
</gene>
<name>A0A9D4UXQ3_ADICA</name>
<dbReference type="OrthoDB" id="2005400at2759"/>
<comment type="caution">
    <text evidence="1">The sequence shown here is derived from an EMBL/GenBank/DDBJ whole genome shotgun (WGS) entry which is preliminary data.</text>
</comment>
<proteinExistence type="predicted"/>
<reference evidence="1" key="1">
    <citation type="submission" date="2021-01" db="EMBL/GenBank/DDBJ databases">
        <title>Adiantum capillus-veneris genome.</title>
        <authorList>
            <person name="Fang Y."/>
            <person name="Liao Q."/>
        </authorList>
    </citation>
    <scope>NUCLEOTIDE SEQUENCE</scope>
    <source>
        <strain evidence="1">H3</strain>
        <tissue evidence="1">Leaf</tissue>
    </source>
</reference>
<dbReference type="Proteomes" id="UP000886520">
    <property type="component" value="Chromosome 9"/>
</dbReference>
<sequence>MRPQQLQRGVYQVTSDVLDQVTSEKQAVEKIAEVPNSVSFVEKAELCSSYSSALDADNTWETESAFSRYETYDVMYVDNLVKEQQVAGEEPVFKDQGVGKPSLLPCDSKAMLTEEECIDEVDWGFNDPVIDVDDESQILVAKAMARIQDMRGCVSAPVLLEEPTDEVALLKDNDAMEISLDNGWETQDAEDMLGVHVCFGREDGSCIQPFEQWCYEGLHDWLADKDTGAK</sequence>
<accession>A0A9D4UXQ3</accession>
<protein>
    <submittedName>
        <fullName evidence="1">Uncharacterized protein</fullName>
    </submittedName>
</protein>
<dbReference type="AlphaFoldDB" id="A0A9D4UXQ3"/>
<keyword evidence="2" id="KW-1185">Reference proteome</keyword>